<dbReference type="InterPro" id="IPR026983">
    <property type="entry name" value="DHC"/>
</dbReference>
<dbReference type="Pfam" id="PF18198">
    <property type="entry name" value="AAA_lid_11"/>
    <property type="match status" value="1"/>
</dbReference>
<dbReference type="InterPro" id="IPR041658">
    <property type="entry name" value="AAA_lid_11"/>
</dbReference>
<dbReference type="FunFam" id="1.20.1270.280:FF:000001">
    <property type="entry name" value="dynein heavy chain 7, axonemal"/>
    <property type="match status" value="1"/>
</dbReference>
<dbReference type="InterPro" id="IPR027417">
    <property type="entry name" value="P-loop_NTPase"/>
</dbReference>
<dbReference type="GO" id="GO:0051959">
    <property type="term" value="F:dynein light intermediate chain binding"/>
    <property type="evidence" value="ECO:0007669"/>
    <property type="project" value="InterPro"/>
</dbReference>
<dbReference type="InterPro" id="IPR043160">
    <property type="entry name" value="Dynein_C_barrel"/>
</dbReference>
<feature type="region of interest" description="Disordered" evidence="1">
    <location>
        <begin position="501"/>
        <end position="520"/>
    </location>
</feature>
<dbReference type="GO" id="GO:0008569">
    <property type="term" value="F:minus-end-directed microtubule motor activity"/>
    <property type="evidence" value="ECO:0007669"/>
    <property type="project" value="InterPro"/>
</dbReference>
<evidence type="ECO:0000259" key="3">
    <source>
        <dbReference type="Pfam" id="PF18198"/>
    </source>
</evidence>
<dbReference type="Proteomes" id="UP000281553">
    <property type="component" value="Unassembled WGS sequence"/>
</dbReference>
<protein>
    <recommendedName>
        <fullName evidence="7">Dynein heavy chain region D6 P-loop domain-containing protein</fullName>
    </recommendedName>
</protein>
<proteinExistence type="predicted"/>
<dbReference type="GO" id="GO:0030286">
    <property type="term" value="C:dynein complex"/>
    <property type="evidence" value="ECO:0007669"/>
    <property type="project" value="InterPro"/>
</dbReference>
<dbReference type="EMBL" id="UYRU01046215">
    <property type="protein sequence ID" value="VDN09015.1"/>
    <property type="molecule type" value="Genomic_DNA"/>
</dbReference>
<dbReference type="InterPro" id="IPR041228">
    <property type="entry name" value="Dynein_C"/>
</dbReference>
<dbReference type="Pfam" id="PF18199">
    <property type="entry name" value="Dynein_C"/>
    <property type="match status" value="1"/>
</dbReference>
<gene>
    <name evidence="5" type="ORF">DILT_LOCUS4846</name>
</gene>
<reference evidence="5 6" key="1">
    <citation type="submission" date="2018-11" db="EMBL/GenBank/DDBJ databases">
        <authorList>
            <consortium name="Pathogen Informatics"/>
        </authorList>
    </citation>
    <scope>NUCLEOTIDE SEQUENCE [LARGE SCALE GENOMIC DNA]</scope>
</reference>
<dbReference type="AlphaFoldDB" id="A0A3P7KVM0"/>
<dbReference type="Gene3D" id="3.10.490.20">
    <property type="match status" value="1"/>
</dbReference>
<organism evidence="5 6">
    <name type="scientific">Dibothriocephalus latus</name>
    <name type="common">Fish tapeworm</name>
    <name type="synonym">Diphyllobothrium latum</name>
    <dbReference type="NCBI Taxonomy" id="60516"/>
    <lineage>
        <taxon>Eukaryota</taxon>
        <taxon>Metazoa</taxon>
        <taxon>Spiralia</taxon>
        <taxon>Lophotrochozoa</taxon>
        <taxon>Platyhelminthes</taxon>
        <taxon>Cestoda</taxon>
        <taxon>Eucestoda</taxon>
        <taxon>Diphyllobothriidea</taxon>
        <taxon>Diphyllobothriidae</taxon>
        <taxon>Dibothriocephalus</taxon>
    </lineage>
</organism>
<dbReference type="FunFam" id="1.10.8.720:FF:000001">
    <property type="entry name" value="dynein heavy chain 7, axonemal"/>
    <property type="match status" value="1"/>
</dbReference>
<evidence type="ECO:0000313" key="5">
    <source>
        <dbReference type="EMBL" id="VDN09015.1"/>
    </source>
</evidence>
<evidence type="ECO:0000259" key="4">
    <source>
        <dbReference type="Pfam" id="PF18199"/>
    </source>
</evidence>
<dbReference type="PANTHER" id="PTHR22878:SF71">
    <property type="entry name" value="DYNEIN, AXONEMAL, HEAVY CHAIN 3"/>
    <property type="match status" value="1"/>
</dbReference>
<dbReference type="PANTHER" id="PTHR22878">
    <property type="entry name" value="DYNEIN HEAVY CHAIN 6, AXONEMAL-LIKE-RELATED"/>
    <property type="match status" value="1"/>
</dbReference>
<dbReference type="Gene3D" id="1.20.1270.280">
    <property type="match status" value="1"/>
</dbReference>
<sequence length="605" mass="68196">MGKQFIEPPPFDLAGSYADSNACSPLIFVLSPGADPMASLMRFGQDRGISPQDIQTISLGQGQGPIAERMINQAIVDGLWIVLQNCHLAASWMTTLEKICEETIVPEKTHENFRLWLTSYPSDTFPVSILQNGVKMTNEPPRGLRANLLRSYCSDPISDMSFYENCTKPVIWHKMLFGLCFFHALVQERTKFGALGWNIAYQFNDSDLRISVRQLQMFLNDYEELPLDALSYLTGECNYGGRVTDGNDRRLLVSLLGIFYNTKLVHEENYKLSPSGVYKVPPEGPYESYLAYIRSLPLIPSPEVYGLHENADITKDNQDTLMLFNSILLTLPRQSSGGGKSAEATVMKLYPVVYEESMNTVLRQELIRFNGLTSAVRSTLKDLTRAIDGFVVMSSDLEDVYNSVLIGKVPSVWAAKSYPSLKPLGSYMADLIIRLRFLNEWILFNAPEVFWISGFYFTQSFLTGVLQNYARKYTIPIDTVGFDFKVLKTYVSSVVEPDDAPINQKPKVDKKGKEKKDKKPVQTERLNKFEGLTRPADGALITGLFFDGARWDAENECIGESHPKILFDTIPTVSLAFYPFIRRPWLVFKPHNVVPVITSFSSAII</sequence>
<feature type="compositionally biased region" description="Basic and acidic residues" evidence="1">
    <location>
        <begin position="506"/>
        <end position="520"/>
    </location>
</feature>
<dbReference type="OrthoDB" id="5593012at2759"/>
<feature type="domain" description="Dynein heavy chain C-terminal" evidence="4">
    <location>
        <begin position="318"/>
        <end position="576"/>
    </location>
</feature>
<name>A0A3P7KVM0_DIBLA</name>
<feature type="domain" description="Dynein heavy chain region D6 P-loop" evidence="2">
    <location>
        <begin position="22"/>
        <end position="137"/>
    </location>
</feature>
<dbReference type="FunFam" id="3.40.50.300:FF:000362">
    <property type="entry name" value="Dynein, axonemal, heavy chain 6"/>
    <property type="match status" value="1"/>
</dbReference>
<keyword evidence="6" id="KW-1185">Reference proteome</keyword>
<dbReference type="GO" id="GO:0045505">
    <property type="term" value="F:dynein intermediate chain binding"/>
    <property type="evidence" value="ECO:0007669"/>
    <property type="project" value="InterPro"/>
</dbReference>
<dbReference type="Gene3D" id="1.10.8.720">
    <property type="entry name" value="Region D6 of dynein motor"/>
    <property type="match status" value="1"/>
</dbReference>
<dbReference type="Pfam" id="PF03028">
    <property type="entry name" value="Dynein_heavy"/>
    <property type="match status" value="1"/>
</dbReference>
<dbReference type="Gene3D" id="3.40.50.300">
    <property type="entry name" value="P-loop containing nucleotide triphosphate hydrolases"/>
    <property type="match status" value="1"/>
</dbReference>
<evidence type="ECO:0000313" key="6">
    <source>
        <dbReference type="Proteomes" id="UP000281553"/>
    </source>
</evidence>
<evidence type="ECO:0000259" key="2">
    <source>
        <dbReference type="Pfam" id="PF03028"/>
    </source>
</evidence>
<evidence type="ECO:0008006" key="7">
    <source>
        <dbReference type="Google" id="ProtNLM"/>
    </source>
</evidence>
<accession>A0A3P7KVM0</accession>
<dbReference type="InterPro" id="IPR004273">
    <property type="entry name" value="Dynein_heavy_D6_P-loop"/>
</dbReference>
<feature type="domain" description="Dynein heavy chain AAA lid" evidence="3">
    <location>
        <begin position="172"/>
        <end position="311"/>
    </location>
</feature>
<evidence type="ECO:0000256" key="1">
    <source>
        <dbReference type="SAM" id="MobiDB-lite"/>
    </source>
</evidence>
<dbReference type="GO" id="GO:0007018">
    <property type="term" value="P:microtubule-based movement"/>
    <property type="evidence" value="ECO:0007669"/>
    <property type="project" value="InterPro"/>
</dbReference>
<dbReference type="InterPro" id="IPR042219">
    <property type="entry name" value="AAA_lid_11_sf"/>
</dbReference>